<proteinExistence type="inferred from homology"/>
<evidence type="ECO:0000256" key="1">
    <source>
        <dbReference type="ARBA" id="ARBA00006787"/>
    </source>
</evidence>
<dbReference type="GO" id="GO:0016121">
    <property type="term" value="P:carotene catabolic process"/>
    <property type="evidence" value="ECO:0007669"/>
    <property type="project" value="TreeGrafter"/>
</dbReference>
<evidence type="ECO:0000256" key="2">
    <source>
        <dbReference type="ARBA" id="ARBA00022723"/>
    </source>
</evidence>
<dbReference type="Pfam" id="PF03055">
    <property type="entry name" value="RPE65"/>
    <property type="match status" value="1"/>
</dbReference>
<dbReference type="PANTHER" id="PTHR10543:SF89">
    <property type="entry name" value="CAROTENOID 9,10(9',10')-CLEAVAGE DIOXYGENASE 1"/>
    <property type="match status" value="1"/>
</dbReference>
<dbReference type="Proteomes" id="UP000316541">
    <property type="component" value="Unassembled WGS sequence"/>
</dbReference>
<evidence type="ECO:0000313" key="9">
    <source>
        <dbReference type="Proteomes" id="UP000316541"/>
    </source>
</evidence>
<dbReference type="EC" id="1.13.11.-" evidence="6"/>
<dbReference type="GO" id="GO:0046872">
    <property type="term" value="F:metal ion binding"/>
    <property type="evidence" value="ECO:0007669"/>
    <property type="project" value="UniProtKB-KW"/>
</dbReference>
<evidence type="ECO:0000256" key="6">
    <source>
        <dbReference type="RuleBase" id="RU364048"/>
    </source>
</evidence>
<name>A0A544YSS0_9ACTN</name>
<evidence type="ECO:0000256" key="5">
    <source>
        <dbReference type="PIRSR" id="PIRSR604294-1"/>
    </source>
</evidence>
<feature type="binding site" evidence="5">
    <location>
        <position position="222"/>
    </location>
    <ligand>
        <name>Fe cation</name>
        <dbReference type="ChEBI" id="CHEBI:24875"/>
        <note>catalytic</note>
    </ligand>
</feature>
<feature type="binding site" evidence="5">
    <location>
        <position position="283"/>
    </location>
    <ligand>
        <name>Fe cation</name>
        <dbReference type="ChEBI" id="CHEBI:24875"/>
        <note>catalytic</note>
    </ligand>
</feature>
<keyword evidence="3 6" id="KW-0560">Oxidoreductase</keyword>
<gene>
    <name evidence="8" type="ORF">FLX08_18575</name>
</gene>
<feature type="binding site" evidence="5">
    <location>
        <position position="174"/>
    </location>
    <ligand>
        <name>Fe cation</name>
        <dbReference type="ChEBI" id="CHEBI:24875"/>
        <note>catalytic</note>
    </ligand>
</feature>
<feature type="compositionally biased region" description="Low complexity" evidence="7">
    <location>
        <begin position="1"/>
        <end position="32"/>
    </location>
</feature>
<dbReference type="GO" id="GO:0010436">
    <property type="term" value="F:carotenoid dioxygenase activity"/>
    <property type="evidence" value="ECO:0007669"/>
    <property type="project" value="TreeGrafter"/>
</dbReference>
<evidence type="ECO:0000256" key="4">
    <source>
        <dbReference type="ARBA" id="ARBA00023004"/>
    </source>
</evidence>
<feature type="region of interest" description="Disordered" evidence="7">
    <location>
        <begin position="1"/>
        <end position="35"/>
    </location>
</feature>
<comment type="similarity">
    <text evidence="1 6">Belongs to the carotenoid oxygenase family.</text>
</comment>
<comment type="caution">
    <text evidence="8">The sequence shown here is derived from an EMBL/GenBank/DDBJ whole genome shotgun (WGS) entry which is preliminary data.</text>
</comment>
<organism evidence="8 9">
    <name type="scientific">Microbispora hainanensis</name>
    <dbReference type="NCBI Taxonomy" id="568844"/>
    <lineage>
        <taxon>Bacteria</taxon>
        <taxon>Bacillati</taxon>
        <taxon>Actinomycetota</taxon>
        <taxon>Actinomycetes</taxon>
        <taxon>Streptosporangiales</taxon>
        <taxon>Streptosporangiaceae</taxon>
        <taxon>Microbispora</taxon>
    </lineage>
</organism>
<dbReference type="InterPro" id="IPR004294">
    <property type="entry name" value="Carotenoid_Oase"/>
</dbReference>
<dbReference type="PANTHER" id="PTHR10543">
    <property type="entry name" value="BETA-CAROTENE DIOXYGENASE"/>
    <property type="match status" value="1"/>
</dbReference>
<dbReference type="RefSeq" id="WP_142620136.1">
    <property type="nucleotide sequence ID" value="NZ_VIRM01000021.1"/>
</dbReference>
<dbReference type="AlphaFoldDB" id="A0A544YSS0"/>
<comment type="cofactor">
    <cofactor evidence="5 6">
        <name>Fe(2+)</name>
        <dbReference type="ChEBI" id="CHEBI:29033"/>
    </cofactor>
    <text evidence="5 6">Binds 1 Fe(2+) ion per subunit.</text>
</comment>
<reference evidence="8 9" key="1">
    <citation type="submission" date="2019-07" db="EMBL/GenBank/DDBJ databases">
        <title>Microbispora hainanensis DSM 45428.</title>
        <authorList>
            <person name="Thawai C."/>
        </authorList>
    </citation>
    <scope>NUCLEOTIDE SEQUENCE [LARGE SCALE GENOMIC DNA]</scope>
    <source>
        <strain evidence="8 9">DSM 45428</strain>
    </source>
</reference>
<keyword evidence="4 5" id="KW-0408">Iron</keyword>
<keyword evidence="2 5" id="KW-0479">Metal-binding</keyword>
<evidence type="ECO:0000256" key="7">
    <source>
        <dbReference type="SAM" id="MobiDB-lite"/>
    </source>
</evidence>
<dbReference type="EMBL" id="VIRM01000021">
    <property type="protein sequence ID" value="TQS19801.1"/>
    <property type="molecule type" value="Genomic_DNA"/>
</dbReference>
<feature type="binding site" evidence="5">
    <location>
        <position position="452"/>
    </location>
    <ligand>
        <name>Fe cation</name>
        <dbReference type="ChEBI" id="CHEBI:24875"/>
        <note>catalytic</note>
    </ligand>
</feature>
<evidence type="ECO:0000313" key="8">
    <source>
        <dbReference type="EMBL" id="TQS19801.1"/>
    </source>
</evidence>
<accession>A0A544YSS0</accession>
<evidence type="ECO:0000256" key="3">
    <source>
        <dbReference type="ARBA" id="ARBA00023002"/>
    </source>
</evidence>
<sequence>MTTQPTTTTPTTTEPTTTEPTTTPATSQPTASYLTGRLAPVPDEIDAIDLPVEGTLPPELTGRYFRNGPNPRPGEDGGHWFVGHGMIHGIRLRDGRAEWYRNRWVRTTRFAGAPYVHERGVDLAAVPANTHVIRHADRILALVENGLPYEMTPELDTVGPCDFGGRLATAMTAHPKEDPITGELHFFGYGWAKPYLTYHRLSAGGELVESRPVDVPGPTMAHDFAITRHHVVWLDLPVVFDFDLVGRGMPYRWDDAYGARLGVMSRATGDVRWFDIDPCYVFHVGNASEDEHGRVVVDAVRYSPGAFCGFWPTIGGVANPAAHTGGAALHRWTLDPATGVARDEQLDDLDVEFPTINETRTGLTSRYVYAVGKDAIVKYDTANGTSRAHQTGERSPGEAVFVPAPDAGAEDEGWLLSIATTEHGAELLVLDASDLARVASVRLPRRVPAGFHGSWIPDEAPGA</sequence>
<protein>
    <recommendedName>
        <fullName evidence="6">Dioxygenase</fullName>
        <ecNumber evidence="6">1.13.11.-</ecNumber>
    </recommendedName>
</protein>
<keyword evidence="6 8" id="KW-0223">Dioxygenase</keyword>